<gene>
    <name evidence="1" type="ORF">NC99_27440</name>
</gene>
<accession>A0A0L8V7U4</accession>
<comment type="caution">
    <text evidence="1">The sequence shown here is derived from an EMBL/GenBank/DDBJ whole genome shotgun (WGS) entry which is preliminary data.</text>
</comment>
<dbReference type="Proteomes" id="UP000036958">
    <property type="component" value="Unassembled WGS sequence"/>
</dbReference>
<organism evidence="1 2">
    <name type="scientific">Sunxiuqinia dokdonensis</name>
    <dbReference type="NCBI Taxonomy" id="1409788"/>
    <lineage>
        <taxon>Bacteria</taxon>
        <taxon>Pseudomonadati</taxon>
        <taxon>Bacteroidota</taxon>
        <taxon>Bacteroidia</taxon>
        <taxon>Marinilabiliales</taxon>
        <taxon>Prolixibacteraceae</taxon>
        <taxon>Sunxiuqinia</taxon>
    </lineage>
</organism>
<protein>
    <submittedName>
        <fullName evidence="1">Uncharacterized protein</fullName>
    </submittedName>
</protein>
<evidence type="ECO:0000313" key="2">
    <source>
        <dbReference type="Proteomes" id="UP000036958"/>
    </source>
</evidence>
<dbReference type="STRING" id="1409788.NC99_27440"/>
<reference evidence="2" key="1">
    <citation type="submission" date="2015-07" db="EMBL/GenBank/DDBJ databases">
        <title>Genome sequencing of Sunxiuqinia dokdonensis strain SK.</title>
        <authorList>
            <person name="Ahn S."/>
            <person name="Kim B.-C."/>
        </authorList>
    </citation>
    <scope>NUCLEOTIDE SEQUENCE [LARGE SCALE GENOMIC DNA]</scope>
    <source>
        <strain evidence="2">SK</strain>
    </source>
</reference>
<proteinExistence type="predicted"/>
<keyword evidence="2" id="KW-1185">Reference proteome</keyword>
<dbReference type="EMBL" id="LGIA01000161">
    <property type="protein sequence ID" value="KOH44514.1"/>
    <property type="molecule type" value="Genomic_DNA"/>
</dbReference>
<sequence>MGLFHPYNIAEIHSLACSSWFLAVRCFLIFKAETSCRIKTLICF</sequence>
<name>A0A0L8V7U4_9BACT</name>
<evidence type="ECO:0000313" key="1">
    <source>
        <dbReference type="EMBL" id="KOH44514.1"/>
    </source>
</evidence>
<dbReference type="AlphaFoldDB" id="A0A0L8V7U4"/>